<evidence type="ECO:0000313" key="1">
    <source>
        <dbReference type="EMBL" id="MBU3061905.1"/>
    </source>
</evidence>
<sequence length="239" mass="25391">MDAGMSVGDVVHTVELGPVIGPYLPIWGGQEATYWWLERPDLLLDLVGGGQVARVPMGRNRFREMGLLTVAADGRSAHLALVARYRSPDGGVSQIASVPLTRVDEQTAKAAVTRDSWMAFCRWLGRAALSAAERGELVVVESGGQEPPVAPYVLSAVTRGPDGQWYSLIETSPAPVGAEVWRDQAQSGPGQTLSAPASRSGVEVAGVLAGLAIDTWNRHPFDLALTYGPGPSGPWVPER</sequence>
<proteinExistence type="predicted"/>
<dbReference type="EMBL" id="JAHKNI010000003">
    <property type="protein sequence ID" value="MBU3061905.1"/>
    <property type="molecule type" value="Genomic_DNA"/>
</dbReference>
<name>A0ABS6AWI3_9NOCA</name>
<gene>
    <name evidence="1" type="ORF">KO481_10245</name>
</gene>
<keyword evidence="2" id="KW-1185">Reference proteome</keyword>
<evidence type="ECO:0000313" key="2">
    <source>
        <dbReference type="Proteomes" id="UP000733379"/>
    </source>
</evidence>
<comment type="caution">
    <text evidence="1">The sequence shown here is derived from an EMBL/GenBank/DDBJ whole genome shotgun (WGS) entry which is preliminary data.</text>
</comment>
<reference evidence="1 2" key="1">
    <citation type="submission" date="2021-06" db="EMBL/GenBank/DDBJ databases">
        <title>Actinomycetes sequencing.</title>
        <authorList>
            <person name="Shan Q."/>
        </authorList>
    </citation>
    <scope>NUCLEOTIDE SEQUENCE [LARGE SCALE GENOMIC DNA]</scope>
    <source>
        <strain evidence="1 2">NEAU-G5</strain>
    </source>
</reference>
<organism evidence="1 2">
    <name type="scientific">Nocardia albiluteola</name>
    <dbReference type="NCBI Taxonomy" id="2842303"/>
    <lineage>
        <taxon>Bacteria</taxon>
        <taxon>Bacillati</taxon>
        <taxon>Actinomycetota</taxon>
        <taxon>Actinomycetes</taxon>
        <taxon>Mycobacteriales</taxon>
        <taxon>Nocardiaceae</taxon>
        <taxon>Nocardia</taxon>
    </lineage>
</organism>
<dbReference type="RefSeq" id="WP_215916823.1">
    <property type="nucleotide sequence ID" value="NZ_JAHKNI010000003.1"/>
</dbReference>
<dbReference type="Proteomes" id="UP000733379">
    <property type="component" value="Unassembled WGS sequence"/>
</dbReference>
<protein>
    <submittedName>
        <fullName evidence="1">Uncharacterized protein</fullName>
    </submittedName>
</protein>
<accession>A0ABS6AWI3</accession>